<dbReference type="Gene3D" id="3.40.50.10810">
    <property type="entry name" value="Tandem AAA-ATPase domain"/>
    <property type="match status" value="1"/>
</dbReference>
<dbReference type="OrthoDB" id="9993242at2759"/>
<dbReference type="CDD" id="cd18793">
    <property type="entry name" value="SF2_C_SNF"/>
    <property type="match status" value="1"/>
</dbReference>
<dbReference type="InterPro" id="IPR038718">
    <property type="entry name" value="SNF2-like_sf"/>
</dbReference>
<protein>
    <submittedName>
        <fullName evidence="2">Uncharacterized protein</fullName>
    </submittedName>
</protein>
<dbReference type="PROSITE" id="PS51192">
    <property type="entry name" value="HELICASE_ATP_BIND_1"/>
    <property type="match status" value="1"/>
</dbReference>
<evidence type="ECO:0000256" key="1">
    <source>
        <dbReference type="ARBA" id="ARBA00022801"/>
    </source>
</evidence>
<sequence>GEAHSATSQLLEDDALYRVHRYAEDEQAAVSELLDCGLEAKEEKTFGRDTQMFTFGVQQESSQTIWMWHEFLEHDLPELEARGWEVRRDNRFSLQIDEVDDWDARIEDEGNQWFSLVLGVQINGVNVNLLPLMLDILSQAGNVSELQRRLDEEPIFLLPATASRWVKVPSDRLKPIFEILVELYDQQPLNDEGKLMLSPYQGVQLGDLLNDPGLRWHGSKELQELYRRLSDFTGIEAVAPPTDFNAELRPYQQEGLNWLHFLREFHFNGILADDMGLGKTVQTLALLLMEKQAGRMDKPCLIVAPTSLMGNWRREAHHFSPQLKVLLLHGPDRHADFSKIPEHDLILTTYPLVRRDQDVLLKQEFHYVVLDEAQAVKNPKSQTAQTVFLLRGKHRLCLSGTPMENHLGELWSIFHFLMPGFLGTLKQFNQLYRYPIERQGDVMRQDQLRKRLKPFMLRRRKSDVVEELPEKNEIVSTVMLENQQRDLYESIRLAMDAKVREEIGRKGLARSHIMILDALLKLRQVCCDPRLVALPRAREVNQSAKLELLLDMVPEMIEEGRKILIFSQFTKMLAIIEDELNEIGIEYTKLTGQTRKRDEAIERFQSGEVPVFLISLKAGGVGLNLTAADTVIHYDPWWNPAAENQATDRAHRI</sequence>
<dbReference type="SUPFAM" id="SSF52540">
    <property type="entry name" value="P-loop containing nucleoside triphosphate hydrolases"/>
    <property type="match status" value="2"/>
</dbReference>
<accession>A0A7R8WR29</accession>
<name>A0A7R8WR29_9CRUS</name>
<dbReference type="Pfam" id="PF00176">
    <property type="entry name" value="SNF2-rel_dom"/>
    <property type="match status" value="1"/>
</dbReference>
<dbReference type="Gene3D" id="3.40.50.300">
    <property type="entry name" value="P-loop containing nucleotide triphosphate hydrolases"/>
    <property type="match status" value="1"/>
</dbReference>
<dbReference type="GO" id="GO:0005524">
    <property type="term" value="F:ATP binding"/>
    <property type="evidence" value="ECO:0007669"/>
    <property type="project" value="InterPro"/>
</dbReference>
<dbReference type="SMART" id="SM00487">
    <property type="entry name" value="DEXDc"/>
    <property type="match status" value="1"/>
</dbReference>
<dbReference type="GO" id="GO:0016787">
    <property type="term" value="F:hydrolase activity"/>
    <property type="evidence" value="ECO:0007669"/>
    <property type="project" value="UniProtKB-KW"/>
</dbReference>
<dbReference type="InterPro" id="IPR000330">
    <property type="entry name" value="SNF2_N"/>
</dbReference>
<feature type="non-terminal residue" evidence="2">
    <location>
        <position position="1"/>
    </location>
</feature>
<reference evidence="2" key="1">
    <citation type="submission" date="2020-11" db="EMBL/GenBank/DDBJ databases">
        <authorList>
            <person name="Tran Van P."/>
        </authorList>
    </citation>
    <scope>NUCLEOTIDE SEQUENCE</scope>
</reference>
<dbReference type="PROSITE" id="PS51194">
    <property type="entry name" value="HELICASE_CTER"/>
    <property type="match status" value="1"/>
</dbReference>
<gene>
    <name evidence="2" type="ORF">CTOB1V02_LOCUS14384</name>
</gene>
<dbReference type="PANTHER" id="PTHR10799">
    <property type="entry name" value="SNF2/RAD54 HELICASE FAMILY"/>
    <property type="match status" value="1"/>
</dbReference>
<dbReference type="InterPro" id="IPR027417">
    <property type="entry name" value="P-loop_NTPase"/>
</dbReference>
<feature type="non-terminal residue" evidence="2">
    <location>
        <position position="653"/>
    </location>
</feature>
<dbReference type="EMBL" id="OB680033">
    <property type="protein sequence ID" value="CAD7236569.1"/>
    <property type="molecule type" value="Genomic_DNA"/>
</dbReference>
<organism evidence="2">
    <name type="scientific">Cyprideis torosa</name>
    <dbReference type="NCBI Taxonomy" id="163714"/>
    <lineage>
        <taxon>Eukaryota</taxon>
        <taxon>Metazoa</taxon>
        <taxon>Ecdysozoa</taxon>
        <taxon>Arthropoda</taxon>
        <taxon>Crustacea</taxon>
        <taxon>Oligostraca</taxon>
        <taxon>Ostracoda</taxon>
        <taxon>Podocopa</taxon>
        <taxon>Podocopida</taxon>
        <taxon>Cytherocopina</taxon>
        <taxon>Cytheroidea</taxon>
        <taxon>Cytherideidae</taxon>
        <taxon>Cyprideis</taxon>
    </lineage>
</organism>
<proteinExistence type="predicted"/>
<dbReference type="Pfam" id="PF00271">
    <property type="entry name" value="Helicase_C"/>
    <property type="match status" value="1"/>
</dbReference>
<keyword evidence="1" id="KW-0378">Hydrolase</keyword>
<dbReference type="InterPro" id="IPR001650">
    <property type="entry name" value="Helicase_C-like"/>
</dbReference>
<dbReference type="SMART" id="SM00490">
    <property type="entry name" value="HELICc"/>
    <property type="match status" value="1"/>
</dbReference>
<dbReference type="InterPro" id="IPR014001">
    <property type="entry name" value="Helicase_ATP-bd"/>
</dbReference>
<evidence type="ECO:0000313" key="2">
    <source>
        <dbReference type="EMBL" id="CAD7236569.1"/>
    </source>
</evidence>
<dbReference type="CDD" id="cd18012">
    <property type="entry name" value="DEXQc_arch_SWI2_SNF2"/>
    <property type="match status" value="1"/>
</dbReference>
<dbReference type="AlphaFoldDB" id="A0A7R8WR29"/>
<dbReference type="InterPro" id="IPR049730">
    <property type="entry name" value="SNF2/RAD54-like_C"/>
</dbReference>